<dbReference type="GO" id="GO:0004436">
    <property type="term" value="F:phosphatidylinositol diacylglycerol-lyase activity"/>
    <property type="evidence" value="ECO:0007669"/>
    <property type="project" value="UniProtKB-EC"/>
</dbReference>
<evidence type="ECO:0000256" key="5">
    <source>
        <dbReference type="ARBA" id="ARBA00030782"/>
    </source>
</evidence>
<dbReference type="GO" id="GO:0008081">
    <property type="term" value="F:phosphoric diester hydrolase activity"/>
    <property type="evidence" value="ECO:0007669"/>
    <property type="project" value="InterPro"/>
</dbReference>
<comment type="caution">
    <text evidence="9">The sequence shown here is derived from an EMBL/GenBank/DDBJ whole genome shotgun (WGS) entry which is preliminary data.</text>
</comment>
<dbReference type="SUPFAM" id="SSF51695">
    <property type="entry name" value="PLC-like phosphodiesterases"/>
    <property type="match status" value="1"/>
</dbReference>
<evidence type="ECO:0000313" key="9">
    <source>
        <dbReference type="EMBL" id="EFF41873.1"/>
    </source>
</evidence>
<dbReference type="EMBL" id="ADNC01000002">
    <property type="protein sequence ID" value="EFF41873.1"/>
    <property type="molecule type" value="Genomic_DNA"/>
</dbReference>
<dbReference type="InterPro" id="IPR017946">
    <property type="entry name" value="PLC-like_Pdiesterase_TIM-brl"/>
</dbReference>
<accession>D4XUY5</accession>
<dbReference type="eggNOG" id="COG0823">
    <property type="taxonomic scope" value="Bacteria"/>
</dbReference>
<gene>
    <name evidence="9" type="ORF">MALL_0142</name>
</gene>
<feature type="coiled-coil region" evidence="6">
    <location>
        <begin position="160"/>
        <end position="210"/>
    </location>
</feature>
<feature type="signal peptide" evidence="7">
    <location>
        <begin position="1"/>
        <end position="27"/>
    </location>
</feature>
<dbReference type="OrthoDB" id="401457at2"/>
<feature type="domain" description="Phosphatidylinositol-specific phospholipase C X" evidence="8">
    <location>
        <begin position="789"/>
        <end position="928"/>
    </location>
</feature>
<dbReference type="PROSITE" id="PS51257">
    <property type="entry name" value="PROKAR_LIPOPROTEIN"/>
    <property type="match status" value="1"/>
</dbReference>
<evidence type="ECO:0000256" key="7">
    <source>
        <dbReference type="SAM" id="SignalP"/>
    </source>
</evidence>
<evidence type="ECO:0000256" key="4">
    <source>
        <dbReference type="ARBA" id="ARBA00030474"/>
    </source>
</evidence>
<evidence type="ECO:0000256" key="3">
    <source>
        <dbReference type="ARBA" id="ARBA00019758"/>
    </source>
</evidence>
<dbReference type="PROSITE" id="PS50007">
    <property type="entry name" value="PIPLC_X_DOMAIN"/>
    <property type="match status" value="1"/>
</dbReference>
<comment type="catalytic activity">
    <reaction evidence="1">
        <text>a 1,2-diacyl-sn-glycero-3-phospho-(1D-myo-inositol) = 1D-myo-inositol 1,2-cyclic phosphate + a 1,2-diacyl-sn-glycerol</text>
        <dbReference type="Rhea" id="RHEA:17093"/>
        <dbReference type="ChEBI" id="CHEBI:17815"/>
        <dbReference type="ChEBI" id="CHEBI:57880"/>
        <dbReference type="ChEBI" id="CHEBI:58484"/>
        <dbReference type="EC" id="4.6.1.13"/>
    </reaction>
</comment>
<feature type="coiled-coil region" evidence="6">
    <location>
        <begin position="613"/>
        <end position="640"/>
    </location>
</feature>
<sequence length="1054" mass="121915">MKKKIILTFSTLSLVATPLLFSSCSYLKNDVATRSEEANFYANFYKINVVLRSDFDKKEHNASEVTDIDLELVNINGDYKPSIDNIKANNSEGSINVTYSVSWKNLSKSDTVTLVGFKKAINNNNNFEVANKFEANDYETALNTLNEFINTRLSEDYSFINLKNEMIKKIEAQQKNIENAKILNDPINLAKEYEDKKKLLIEYYESAKKEYEKIIKDNTTLDLFFFVEKSNELATSITEAKYIDAKKELNNAIDKASAAYNQPYEKIVIAKQELFEKYFDTIKKIKNIDDKNTINIKKILSEINKLEENINFIKDIKELNADAENLKIAANKYKKNLFDESNDALEILYANIKSKNDEISLKLKNHKQNIANQHLAMLEKYKQVTSYANALDDSLYNGTKSLLLSKMLKINEKIKSIDPNNLHVLSEINQTITAMETDYKLASEKVAEISAANKAIADEKLKEWVAQNVKDNKDLVTNLKSEYITLKIINSYDTNRFENYELLANKVEFDKMTSQDAQNYWNKVLEDIKTAKTNITNWKEKIDLLNSYADKLEELNKKLMSTDPNNNLNKFNDLTREAKLIRSKASGADYNEILRNFDFVKRNNIEKKENSMRDTLNVKVREYINKLSDLKNRLDSQSEEMFRLPNISNEIRKAISWHNGQNRNNVQESLQSINYLQGDYDKFTKQISDAITNAYNGIAEETKFKVTVLVNSQAGGTDRYQNIIRSVDNTMNNFRNSLDISAAVKVINEVRSLNSEVNRNISPAYNYGNSVGINNSKWMSRLKDSVSIHDLSLPGTHDSGMYDDFVGSSWGRTQAHNWENQLKMGIRWFDVRINRKNWIYHGIIASNTSLEDSINRYIKFLESNPSEFIFMKIKDENERIGDNESAWGRDILEILKRPQYQKYLYVNNKNSNDINVGDVRGKIVILNHMHHKIINHLGYGLNWHSEYKFHDNIQDDYQASVRDKIRQIKKMLDKANSNLYNKNEKSFVNYFNVASTPPFGKALHNYAREINQEIFKHLLTYSDYRKIGVIVMDFPGFGLANMAIEINKRAGNFK</sequence>
<evidence type="ECO:0000313" key="10">
    <source>
        <dbReference type="Proteomes" id="UP000004757"/>
    </source>
</evidence>
<dbReference type="Proteomes" id="UP000004757">
    <property type="component" value="Unassembled WGS sequence"/>
</dbReference>
<reference evidence="9 10" key="1">
    <citation type="submission" date="2010-03" db="EMBL/GenBank/DDBJ databases">
        <authorList>
            <person name="Glass J.I."/>
            <person name="Benders G.A."/>
            <person name="Durkin A.S."/>
            <person name="Farmerie W.G."/>
            <person name="Hlavinka K."/>
            <person name="Hostetler J."/>
            <person name="Jackson J."/>
            <person name="May M.A."/>
            <person name="Miller R.H."/>
            <person name="Paralanov V."/>
            <person name="Radune D."/>
            <person name="Szczypinski B."/>
            <person name="Brown D.R."/>
        </authorList>
    </citation>
    <scope>NUCLEOTIDE SEQUENCE [LARGE SCALE GENOMIC DNA]</scope>
    <source>
        <strain evidence="9 10">A21JP2</strain>
    </source>
</reference>
<keyword evidence="6" id="KW-0175">Coiled coil</keyword>
<evidence type="ECO:0000256" key="1">
    <source>
        <dbReference type="ARBA" id="ARBA00001316"/>
    </source>
</evidence>
<name>D4XUY5_9BACT</name>
<dbReference type="GO" id="GO:0006629">
    <property type="term" value="P:lipid metabolic process"/>
    <property type="evidence" value="ECO:0007669"/>
    <property type="project" value="InterPro"/>
</dbReference>
<evidence type="ECO:0000259" key="8">
    <source>
        <dbReference type="SMART" id="SM00148"/>
    </source>
</evidence>
<feature type="chain" id="PRO_5003066343" description="1-phosphatidylinositol phosphodiesterase" evidence="7">
    <location>
        <begin position="28"/>
        <end position="1054"/>
    </location>
</feature>
<proteinExistence type="predicted"/>
<dbReference type="PANTHER" id="PTHR13593:SF113">
    <property type="entry name" value="SI:DKEY-266F7.9"/>
    <property type="match status" value="1"/>
</dbReference>
<dbReference type="Pfam" id="PF04200">
    <property type="entry name" value="Lipoprotein_17"/>
    <property type="match status" value="1"/>
</dbReference>
<dbReference type="InterPro" id="IPR000909">
    <property type="entry name" value="PLipase_C_PInositol-sp_X_dom"/>
</dbReference>
<dbReference type="EC" id="4.6.1.13" evidence="2"/>
<dbReference type="SMART" id="SM00148">
    <property type="entry name" value="PLCXc"/>
    <property type="match status" value="1"/>
</dbReference>
<dbReference type="STRING" id="747682.MALL_0142"/>
<dbReference type="PANTHER" id="PTHR13593">
    <property type="match status" value="1"/>
</dbReference>
<keyword evidence="10" id="KW-1185">Reference proteome</keyword>
<feature type="coiled-coil region" evidence="6">
    <location>
        <begin position="296"/>
        <end position="369"/>
    </location>
</feature>
<dbReference type="Gene3D" id="3.20.20.190">
    <property type="entry name" value="Phosphatidylinositol (PI) phosphodiesterase"/>
    <property type="match status" value="1"/>
</dbReference>
<evidence type="ECO:0000256" key="2">
    <source>
        <dbReference type="ARBA" id="ARBA00012581"/>
    </source>
</evidence>
<protein>
    <recommendedName>
        <fullName evidence="3">1-phosphatidylinositol phosphodiesterase</fullName>
        <ecNumber evidence="2">4.6.1.13</ecNumber>
    </recommendedName>
    <alternativeName>
        <fullName evidence="4">Phosphatidylinositol diacylglycerol-lyase</fullName>
    </alternativeName>
    <alternativeName>
        <fullName evidence="5">Phosphatidylinositol-specific phospholipase C</fullName>
    </alternativeName>
</protein>
<evidence type="ECO:0000256" key="6">
    <source>
        <dbReference type="SAM" id="Coils"/>
    </source>
</evidence>
<organism evidence="9 10">
    <name type="scientific">Mycoplasmopsis alligatoris A21JP2</name>
    <dbReference type="NCBI Taxonomy" id="747682"/>
    <lineage>
        <taxon>Bacteria</taxon>
        <taxon>Bacillati</taxon>
        <taxon>Mycoplasmatota</taxon>
        <taxon>Mycoplasmoidales</taxon>
        <taxon>Metamycoplasmataceae</taxon>
        <taxon>Mycoplasmopsis</taxon>
    </lineage>
</organism>
<keyword evidence="7" id="KW-0732">Signal</keyword>
<dbReference type="RefSeq" id="WP_005683159.1">
    <property type="nucleotide sequence ID" value="NZ_ADNC01000002.1"/>
</dbReference>
<dbReference type="InterPro" id="IPR051057">
    <property type="entry name" value="PI-PLC_domain"/>
</dbReference>
<dbReference type="AlphaFoldDB" id="D4XUY5"/>
<dbReference type="InterPro" id="IPR007326">
    <property type="entry name" value="Lipoprotein-assoc_dom"/>
</dbReference>